<reference evidence="2" key="1">
    <citation type="submission" date="2015-10" db="EMBL/GenBank/DDBJ databases">
        <authorList>
            <person name="Devillers H."/>
        </authorList>
    </citation>
    <scope>NUCLEOTIDE SEQUENCE [LARGE SCALE GENOMIC DNA]</scope>
</reference>
<protein>
    <submittedName>
        <fullName evidence="1">LAQU0S02e02608g1_1</fullName>
    </submittedName>
</protein>
<proteinExistence type="predicted"/>
<dbReference type="OrthoDB" id="4066304at2759"/>
<organism evidence="1 2">
    <name type="scientific">Lachancea quebecensis</name>
    <dbReference type="NCBI Taxonomy" id="1654605"/>
    <lineage>
        <taxon>Eukaryota</taxon>
        <taxon>Fungi</taxon>
        <taxon>Dikarya</taxon>
        <taxon>Ascomycota</taxon>
        <taxon>Saccharomycotina</taxon>
        <taxon>Saccharomycetes</taxon>
        <taxon>Saccharomycetales</taxon>
        <taxon>Saccharomycetaceae</taxon>
        <taxon>Lachancea</taxon>
    </lineage>
</organism>
<name>A0A0P1KNB0_9SACH</name>
<gene>
    <name evidence="1" type="ORF">LAQU0_S02e02608g</name>
</gene>
<keyword evidence="2" id="KW-1185">Reference proteome</keyword>
<dbReference type="Proteomes" id="UP000236544">
    <property type="component" value="Unassembled WGS sequence"/>
</dbReference>
<dbReference type="AlphaFoldDB" id="A0A0P1KNB0"/>
<evidence type="ECO:0000313" key="1">
    <source>
        <dbReference type="EMBL" id="CUS20972.1"/>
    </source>
</evidence>
<sequence>MTQNNNVTLKTLTAHELLAARENMCEALGLVDDSERREVVVGPRREEELSALRARLEALREDVERERGSQA</sequence>
<evidence type="ECO:0000313" key="2">
    <source>
        <dbReference type="Proteomes" id="UP000236544"/>
    </source>
</evidence>
<accession>A0A0P1KNB0</accession>
<dbReference type="EMBL" id="LN890542">
    <property type="protein sequence ID" value="CUS20972.1"/>
    <property type="molecule type" value="Genomic_DNA"/>
</dbReference>